<accession>A0A0K1Q730</accession>
<dbReference type="InterPro" id="IPR011009">
    <property type="entry name" value="Kinase-like_dom_sf"/>
</dbReference>
<dbReference type="Gene3D" id="1.10.510.10">
    <property type="entry name" value="Transferase(Phosphotransferase) domain 1"/>
    <property type="match status" value="1"/>
</dbReference>
<proteinExistence type="predicted"/>
<evidence type="ECO:0000256" key="4">
    <source>
        <dbReference type="ARBA" id="ARBA00022840"/>
    </source>
</evidence>
<feature type="domain" description="Protein kinase" evidence="6">
    <location>
        <begin position="20"/>
        <end position="296"/>
    </location>
</feature>
<dbReference type="PROSITE" id="PS00109">
    <property type="entry name" value="PROTEIN_KINASE_TYR"/>
    <property type="match status" value="1"/>
</dbReference>
<dbReference type="EMBL" id="CP012333">
    <property type="protein sequence ID" value="AKV01529.1"/>
    <property type="molecule type" value="Genomic_DNA"/>
</dbReference>
<dbReference type="RefSeq" id="WP_146652613.1">
    <property type="nucleotide sequence ID" value="NZ_CP012333.1"/>
</dbReference>
<reference evidence="7 8" key="1">
    <citation type="submission" date="2015-08" db="EMBL/GenBank/DDBJ databases">
        <authorList>
            <person name="Babu N.S."/>
            <person name="Beckwith C.J."/>
            <person name="Beseler K.G."/>
            <person name="Brison A."/>
            <person name="Carone J.V."/>
            <person name="Caskin T.P."/>
            <person name="Diamond M."/>
            <person name="Durham M.E."/>
            <person name="Foxe J.M."/>
            <person name="Go M."/>
            <person name="Henderson B.A."/>
            <person name="Jones I.B."/>
            <person name="McGettigan J.A."/>
            <person name="Micheletti S.J."/>
            <person name="Nasrallah M.E."/>
            <person name="Ortiz D."/>
            <person name="Piller C.R."/>
            <person name="Privatt S.R."/>
            <person name="Schneider S.L."/>
            <person name="Sharp S."/>
            <person name="Smith T.C."/>
            <person name="Stanton J.D."/>
            <person name="Ullery H.E."/>
            <person name="Wilson R.J."/>
            <person name="Serrano M.G."/>
            <person name="Buck G."/>
            <person name="Lee V."/>
            <person name="Wang Y."/>
            <person name="Carvalho R."/>
            <person name="Voegtly L."/>
            <person name="Shi R."/>
            <person name="Duckworth R."/>
            <person name="Johnson A."/>
            <person name="Loviza R."/>
            <person name="Walstead R."/>
            <person name="Shah Z."/>
            <person name="Kiflezghi M."/>
            <person name="Wade K."/>
            <person name="Ball S.L."/>
            <person name="Bradley K.W."/>
            <person name="Asai D.J."/>
            <person name="Bowman C.A."/>
            <person name="Russell D.A."/>
            <person name="Pope W.H."/>
            <person name="Jacobs-Sera D."/>
            <person name="Hendrix R.W."/>
            <person name="Hatfull G.F."/>
        </authorList>
    </citation>
    <scope>NUCLEOTIDE SEQUENCE [LARGE SCALE GENOMIC DNA]</scope>
    <source>
        <strain evidence="7 8">DSM 27648</strain>
    </source>
</reference>
<keyword evidence="2" id="KW-0547">Nucleotide-binding</keyword>
<evidence type="ECO:0000259" key="6">
    <source>
        <dbReference type="PROSITE" id="PS50011"/>
    </source>
</evidence>
<dbReference type="SUPFAM" id="SSF56112">
    <property type="entry name" value="Protein kinase-like (PK-like)"/>
    <property type="match status" value="1"/>
</dbReference>
<keyword evidence="8" id="KW-1185">Reference proteome</keyword>
<sequence>MPANGPATERAKGALLGGRYWLDDEIASGGMATVHLGRMVGPAGFSRTVAIKRLHPHLANDPAFGSTLLDEARLAARVQHPSVVSALDVVAAGGELFLVMDYVVGESLSYLVRLAADDGGRLPVPVAIGIMTSVLGGLHAAHEARSVHGEPLALVHRDVSPQNVIVGSDGIARLLDFGIAKAAFRLNSTRDGQLKGKLRYMAPEQLHAGRVDRRADVYAASVVLWEALTGRALFSSQDAGPLVREILHGDVPAPSQFVAGLPAGLDDVVLRGLARDPQSRFPTAMEMIEALEHVENPATSRVIGKWVASTAFASLAARAALLARIESGSAQALPAPPPPTADLPTQLDIVHTPPATVTAAISIGRTAPPIRRVASWAAIIVLASLGAVALGSSLRERAPIGTTPSSGVGAAVPSVELPSSPNPTSAPPITAPSATAVATPKAHTGPGHTAPSKNCNPPWVLENGNKRFKVECL</sequence>
<dbReference type="STRING" id="1391654.AKJ09_08192"/>
<organism evidence="7 8">
    <name type="scientific">Labilithrix luteola</name>
    <dbReference type="NCBI Taxonomy" id="1391654"/>
    <lineage>
        <taxon>Bacteria</taxon>
        <taxon>Pseudomonadati</taxon>
        <taxon>Myxococcota</taxon>
        <taxon>Polyangia</taxon>
        <taxon>Polyangiales</taxon>
        <taxon>Labilitrichaceae</taxon>
        <taxon>Labilithrix</taxon>
    </lineage>
</organism>
<dbReference type="InterPro" id="IPR000719">
    <property type="entry name" value="Prot_kinase_dom"/>
</dbReference>
<keyword evidence="3 7" id="KW-0418">Kinase</keyword>
<dbReference type="GO" id="GO:0005524">
    <property type="term" value="F:ATP binding"/>
    <property type="evidence" value="ECO:0007669"/>
    <property type="project" value="UniProtKB-KW"/>
</dbReference>
<dbReference type="Gene3D" id="3.30.200.20">
    <property type="entry name" value="Phosphorylase Kinase, domain 1"/>
    <property type="match status" value="1"/>
</dbReference>
<dbReference type="CDD" id="cd14014">
    <property type="entry name" value="STKc_PknB_like"/>
    <property type="match status" value="1"/>
</dbReference>
<dbReference type="PANTHER" id="PTHR43289:SF34">
    <property type="entry name" value="SERINE_THREONINE-PROTEIN KINASE YBDM-RELATED"/>
    <property type="match status" value="1"/>
</dbReference>
<dbReference type="PROSITE" id="PS50011">
    <property type="entry name" value="PROTEIN_KINASE_DOM"/>
    <property type="match status" value="1"/>
</dbReference>
<evidence type="ECO:0000256" key="3">
    <source>
        <dbReference type="ARBA" id="ARBA00022777"/>
    </source>
</evidence>
<evidence type="ECO:0000313" key="7">
    <source>
        <dbReference type="EMBL" id="AKV01529.1"/>
    </source>
</evidence>
<keyword evidence="1" id="KW-0808">Transferase</keyword>
<dbReference type="Pfam" id="PF00069">
    <property type="entry name" value="Pkinase"/>
    <property type="match status" value="1"/>
</dbReference>
<evidence type="ECO:0000256" key="2">
    <source>
        <dbReference type="ARBA" id="ARBA00022741"/>
    </source>
</evidence>
<dbReference type="Proteomes" id="UP000064967">
    <property type="component" value="Chromosome"/>
</dbReference>
<dbReference type="KEGG" id="llu:AKJ09_08192"/>
<protein>
    <submittedName>
        <fullName evidence="7">Serine/threonine protein kinase</fullName>
    </submittedName>
</protein>
<feature type="compositionally biased region" description="Low complexity" evidence="5">
    <location>
        <begin position="431"/>
        <end position="442"/>
    </location>
</feature>
<dbReference type="GO" id="GO:0004674">
    <property type="term" value="F:protein serine/threonine kinase activity"/>
    <property type="evidence" value="ECO:0007669"/>
    <property type="project" value="UniProtKB-KW"/>
</dbReference>
<gene>
    <name evidence="7" type="ORF">AKJ09_08192</name>
</gene>
<name>A0A0K1Q730_9BACT</name>
<keyword evidence="7" id="KW-0723">Serine/threonine-protein kinase</keyword>
<dbReference type="AlphaFoldDB" id="A0A0K1Q730"/>
<dbReference type="InterPro" id="IPR008266">
    <property type="entry name" value="Tyr_kinase_AS"/>
</dbReference>
<dbReference type="PANTHER" id="PTHR43289">
    <property type="entry name" value="MITOGEN-ACTIVATED PROTEIN KINASE KINASE KINASE 20-RELATED"/>
    <property type="match status" value="1"/>
</dbReference>
<evidence type="ECO:0000256" key="5">
    <source>
        <dbReference type="SAM" id="MobiDB-lite"/>
    </source>
</evidence>
<feature type="compositionally biased region" description="Pro residues" evidence="5">
    <location>
        <begin position="420"/>
        <end position="430"/>
    </location>
</feature>
<keyword evidence="4" id="KW-0067">ATP-binding</keyword>
<evidence type="ECO:0000256" key="1">
    <source>
        <dbReference type="ARBA" id="ARBA00022679"/>
    </source>
</evidence>
<evidence type="ECO:0000313" key="8">
    <source>
        <dbReference type="Proteomes" id="UP000064967"/>
    </source>
</evidence>
<dbReference type="OrthoDB" id="9801841at2"/>
<feature type="region of interest" description="Disordered" evidence="5">
    <location>
        <begin position="401"/>
        <end position="458"/>
    </location>
</feature>